<protein>
    <submittedName>
        <fullName evidence="1">Uncharacterized protein</fullName>
    </submittedName>
</protein>
<accession>A0A516GX43</accession>
<dbReference type="RefSeq" id="WP_144067094.1">
    <property type="nucleotide sequence ID" value="NZ_CP041636.1"/>
</dbReference>
<dbReference type="KEGG" id="fer:FNB15_01930"/>
<sequence>MSDPADALPAAFRQSADILQDVRRAEALLRATFDAACLDRQGLLAQPDRCSDALTAAIRALLDAQKRLADTQWPQPDYQAVHMAEDAAA</sequence>
<organism evidence="1 2">
    <name type="scientific">Ferrovibrio terrae</name>
    <dbReference type="NCBI Taxonomy" id="2594003"/>
    <lineage>
        <taxon>Bacteria</taxon>
        <taxon>Pseudomonadati</taxon>
        <taxon>Pseudomonadota</taxon>
        <taxon>Alphaproteobacteria</taxon>
        <taxon>Rhodospirillales</taxon>
        <taxon>Rhodospirillaceae</taxon>
        <taxon>Ferrovibrio</taxon>
    </lineage>
</organism>
<evidence type="ECO:0000313" key="2">
    <source>
        <dbReference type="Proteomes" id="UP000317496"/>
    </source>
</evidence>
<dbReference type="AlphaFoldDB" id="A0A516GX43"/>
<dbReference type="Proteomes" id="UP000317496">
    <property type="component" value="Chromosome"/>
</dbReference>
<gene>
    <name evidence="1" type="ORF">FNB15_01930</name>
</gene>
<dbReference type="EMBL" id="CP041636">
    <property type="protein sequence ID" value="QDO96113.1"/>
    <property type="molecule type" value="Genomic_DNA"/>
</dbReference>
<name>A0A516GX43_9PROT</name>
<keyword evidence="2" id="KW-1185">Reference proteome</keyword>
<proteinExistence type="predicted"/>
<evidence type="ECO:0000313" key="1">
    <source>
        <dbReference type="EMBL" id="QDO96113.1"/>
    </source>
</evidence>
<reference evidence="1 2" key="1">
    <citation type="submission" date="2019-07" db="EMBL/GenBank/DDBJ databases">
        <title>Genome sequencing for Ferrovibrio sp. K5.</title>
        <authorList>
            <person name="Park S.-J."/>
        </authorList>
    </citation>
    <scope>NUCLEOTIDE SEQUENCE [LARGE SCALE GENOMIC DNA]</scope>
    <source>
        <strain evidence="1 2">K5</strain>
    </source>
</reference>